<dbReference type="GO" id="GO:0000166">
    <property type="term" value="F:nucleotide binding"/>
    <property type="evidence" value="ECO:0007669"/>
    <property type="project" value="UniProtKB-KW"/>
</dbReference>
<dbReference type="EMBL" id="KZ155791">
    <property type="protein sequence ID" value="OUS45140.1"/>
    <property type="molecule type" value="Genomic_DNA"/>
</dbReference>
<dbReference type="SUPFAM" id="SSF81301">
    <property type="entry name" value="Nucleotidyltransferase"/>
    <property type="match status" value="2"/>
</dbReference>
<dbReference type="Proteomes" id="UP000195557">
    <property type="component" value="Unassembled WGS sequence"/>
</dbReference>
<dbReference type="GO" id="GO:0001680">
    <property type="term" value="P:tRNA 3'-terminal CCA addition"/>
    <property type="evidence" value="ECO:0007669"/>
    <property type="project" value="UniProtKB-ARBA"/>
</dbReference>
<feature type="region of interest" description="Disordered" evidence="5">
    <location>
        <begin position="22"/>
        <end position="69"/>
    </location>
</feature>
<evidence type="ECO:0000256" key="3">
    <source>
        <dbReference type="ARBA" id="ARBA00022741"/>
    </source>
</evidence>
<dbReference type="Pfam" id="PF01743">
    <property type="entry name" value="PolyA_pol"/>
    <property type="match status" value="1"/>
</dbReference>
<evidence type="ECO:0000256" key="2">
    <source>
        <dbReference type="ARBA" id="ARBA00022679"/>
    </source>
</evidence>
<dbReference type="Gene3D" id="3.30.460.10">
    <property type="entry name" value="Beta Polymerase, domain 2"/>
    <property type="match status" value="1"/>
</dbReference>
<feature type="domain" description="Poly A polymerase head" evidence="6">
    <location>
        <begin position="121"/>
        <end position="290"/>
    </location>
</feature>
<feature type="region of interest" description="Disordered" evidence="5">
    <location>
        <begin position="195"/>
        <end position="214"/>
    </location>
</feature>
<accession>A0A1Y5I6D2</accession>
<evidence type="ECO:0000256" key="1">
    <source>
        <dbReference type="ARBA" id="ARBA00007265"/>
    </source>
</evidence>
<evidence type="ECO:0000313" key="8">
    <source>
        <dbReference type="EMBL" id="OUS45140.1"/>
    </source>
</evidence>
<protein>
    <submittedName>
        <fullName evidence="8">Polynucleotide adenylyltransferase family protein</fullName>
    </submittedName>
</protein>
<dbReference type="GO" id="GO:0016779">
    <property type="term" value="F:nucleotidyltransferase activity"/>
    <property type="evidence" value="ECO:0007669"/>
    <property type="project" value="UniProtKB-KW"/>
</dbReference>
<dbReference type="InterPro" id="IPR002646">
    <property type="entry name" value="PolA_pol_head_dom"/>
</dbReference>
<dbReference type="InterPro" id="IPR032828">
    <property type="entry name" value="PolyA_RNA-bd"/>
</dbReference>
<dbReference type="PANTHER" id="PTHR43051:SF1">
    <property type="entry name" value="POLYNUCLEOTIDE ADENYLYLTRANSFERASE FAMILY PROTEIN"/>
    <property type="match status" value="1"/>
</dbReference>
<dbReference type="InterPro" id="IPR043519">
    <property type="entry name" value="NT_sf"/>
</dbReference>
<gene>
    <name evidence="8" type="ORF">BE221DRAFT_15663</name>
</gene>
<proteinExistence type="inferred from homology"/>
<sequence length="596" mass="67863">MKRRLRDLASRLRALSLARETSTRTFAADASANRRKAPSAPRERRTNGRNTTPPRAAPTLARDADAEDGLTRRGRREFYRERAIVRGDEHGIDARGLFEREATREALRASARLARRLREDVYVVGGAVRDWASGREARDIDLATRASWEEISRADRSARRVGRRFPVALLRAGRGTVELASFGRGRANVGKVEVSDVEDDEDVDGESPMTPSGEVDYDEILRRRRRVRTTRATVRTPRVRMDEEMERLVECEDNAYERDFTVNAMFYDPRRNEILDFVGGMNDVLARVVRTVKPTYESLREDPVRMLRAIRLAARHGYTMTKELRAGLRAYGPILAHENPRRVFVEVETLMHHGHSEQTFKLLWHSLLMQYMFPVQNDFLVPRMPKKSTLTYEMDVSMQRDFDGGANAFFGALRAYDAFVSSKDEDEDEQRLQVQASAPQWLALIAAPVALQKLAAKTEESPTLPPRWRDVAKASEDVREDARARWEAFTDAIVDVFEEMIERTGSDSNDEERKHVSLLERPHCASAIGLLLAQGPVFDDFDGSTRWMDASFGSLSDGGARLLSFIRTKKRGMDDKRRSRAEAEVVRLSLEAAYVK</sequence>
<keyword evidence="3" id="KW-0547">Nucleotide-binding</keyword>
<feature type="compositionally biased region" description="Acidic residues" evidence="5">
    <location>
        <begin position="195"/>
        <end position="205"/>
    </location>
</feature>
<dbReference type="eggNOG" id="KOG2159">
    <property type="taxonomic scope" value="Eukaryota"/>
</dbReference>
<dbReference type="PANTHER" id="PTHR43051">
    <property type="entry name" value="POLYNUCLEOTIDE ADENYLYLTRANSFERASE FAMILY PROTEIN"/>
    <property type="match status" value="1"/>
</dbReference>
<organism evidence="8">
    <name type="scientific">Ostreococcus tauri</name>
    <name type="common">Marine green alga</name>
    <dbReference type="NCBI Taxonomy" id="70448"/>
    <lineage>
        <taxon>Eukaryota</taxon>
        <taxon>Viridiplantae</taxon>
        <taxon>Chlorophyta</taxon>
        <taxon>Mamiellophyceae</taxon>
        <taxon>Mamiellales</taxon>
        <taxon>Bathycoccaceae</taxon>
        <taxon>Ostreococcus</taxon>
    </lineage>
</organism>
<dbReference type="Pfam" id="PF12627">
    <property type="entry name" value="PolyA_pol_RNAbd"/>
    <property type="match status" value="1"/>
</dbReference>
<feature type="domain" description="tRNA nucleotidyltransferase/poly(A) polymerase RNA and SrmB- binding" evidence="7">
    <location>
        <begin position="317"/>
        <end position="379"/>
    </location>
</feature>
<comment type="similarity">
    <text evidence="1 4">Belongs to the tRNA nucleotidyltransferase/poly(A) polymerase family.</text>
</comment>
<evidence type="ECO:0000259" key="7">
    <source>
        <dbReference type="Pfam" id="PF12627"/>
    </source>
</evidence>
<keyword evidence="2 4" id="KW-0808">Transferase</keyword>
<dbReference type="SUPFAM" id="SSF81891">
    <property type="entry name" value="Poly A polymerase C-terminal region-like"/>
    <property type="match status" value="1"/>
</dbReference>
<keyword evidence="4" id="KW-0694">RNA-binding</keyword>
<reference evidence="8" key="1">
    <citation type="submission" date="2017-04" db="EMBL/GenBank/DDBJ databases">
        <title>Population genomics of picophytoplankton unveils novel chromosome hypervariability.</title>
        <authorList>
            <consortium name="DOE Joint Genome Institute"/>
            <person name="Blanc-Mathieu R."/>
            <person name="Krasovec M."/>
            <person name="Hebrard M."/>
            <person name="Yau S."/>
            <person name="Desgranges E."/>
            <person name="Martin J."/>
            <person name="Schackwitz W."/>
            <person name="Kuo A."/>
            <person name="Salin G."/>
            <person name="Donnadieu C."/>
            <person name="Desdevises Y."/>
            <person name="Sanchez-Ferandin S."/>
            <person name="Moreau H."/>
            <person name="Rivals E."/>
            <person name="Grigoriev I.V."/>
            <person name="Grimsley N."/>
            <person name="Eyre-Walker A."/>
            <person name="Piganeau G."/>
        </authorList>
    </citation>
    <scope>NUCLEOTIDE SEQUENCE [LARGE SCALE GENOMIC DNA]</scope>
    <source>
        <strain evidence="8">RCC 1115</strain>
    </source>
</reference>
<dbReference type="GO" id="GO:0003723">
    <property type="term" value="F:RNA binding"/>
    <property type="evidence" value="ECO:0007669"/>
    <property type="project" value="UniProtKB-KW"/>
</dbReference>
<evidence type="ECO:0000256" key="5">
    <source>
        <dbReference type="SAM" id="MobiDB-lite"/>
    </source>
</evidence>
<dbReference type="InterPro" id="IPR052191">
    <property type="entry name" value="tRNA_ntf/polyA_polymerase_I"/>
</dbReference>
<dbReference type="Gene3D" id="1.10.3090.10">
    <property type="entry name" value="cca-adding enzyme, domain 2"/>
    <property type="match status" value="1"/>
</dbReference>
<evidence type="ECO:0000256" key="4">
    <source>
        <dbReference type="RuleBase" id="RU003953"/>
    </source>
</evidence>
<name>A0A1Y5I6D2_OSTTA</name>
<keyword evidence="8" id="KW-0548">Nucleotidyltransferase</keyword>
<evidence type="ECO:0000259" key="6">
    <source>
        <dbReference type="Pfam" id="PF01743"/>
    </source>
</evidence>
<dbReference type="AlphaFoldDB" id="A0A1Y5I6D2"/>